<accession>A0A437UHY6</accession>
<reference evidence="5 6" key="1">
    <citation type="submission" date="2018-12" db="EMBL/GenBank/DDBJ databases">
        <title>A novel vanA-carrying plasmid in a clinical isolate of Enterococcus avium.</title>
        <authorList>
            <person name="Bernasconi O.J."/>
            <person name="Luzzaro F."/>
            <person name="Endimiani A."/>
        </authorList>
    </citation>
    <scope>NUCLEOTIDE SEQUENCE [LARGE SCALE GENOMIC DNA]</scope>
    <source>
        <strain evidence="5 6">LC0559/18</strain>
    </source>
</reference>
<comment type="caution">
    <text evidence="5">The sequence shown here is derived from an EMBL/GenBank/DDBJ whole genome shotgun (WGS) entry which is preliminary data.</text>
</comment>
<dbReference type="Pfam" id="PF00392">
    <property type="entry name" value="GntR"/>
    <property type="match status" value="1"/>
</dbReference>
<dbReference type="InterPro" id="IPR036390">
    <property type="entry name" value="WH_DNA-bd_sf"/>
</dbReference>
<dbReference type="GO" id="GO:0003677">
    <property type="term" value="F:DNA binding"/>
    <property type="evidence" value="ECO:0007669"/>
    <property type="project" value="UniProtKB-KW"/>
</dbReference>
<dbReference type="PROSITE" id="PS50949">
    <property type="entry name" value="HTH_GNTR"/>
    <property type="match status" value="1"/>
</dbReference>
<dbReference type="PRINTS" id="PR00035">
    <property type="entry name" value="HTHGNTR"/>
</dbReference>
<name>A0A437UHY6_ENTAV</name>
<dbReference type="EMBL" id="RYZS01000002">
    <property type="protein sequence ID" value="RVU93242.1"/>
    <property type="molecule type" value="Genomic_DNA"/>
</dbReference>
<sequence length="244" mass="28335">MEMHRTPKYVQVYNQILSMIKRSQFAPGSKLPSEEKLTNDFNVSRVTLRTALSLLKEDGVISSIHGQGHFVNFSDKQKNDQGIRTLGCPVLDSLTIPIEQISEKDAYYFKNPSSVFTDKLFEVKDISYYKLNVWYKIDNSNIANIFSILLPETIERFNLDLDNKNQIIQFLEKDIYRDVANSKLTISISSRKPDSFRRNFAENEKLVLMTEDLYATNGKVLAQNKYYIAESFFRTSLVRYQTNH</sequence>
<dbReference type="Gene3D" id="1.10.10.10">
    <property type="entry name" value="Winged helix-like DNA-binding domain superfamily/Winged helix DNA-binding domain"/>
    <property type="match status" value="1"/>
</dbReference>
<dbReference type="SMART" id="SM00345">
    <property type="entry name" value="HTH_GNTR"/>
    <property type="match status" value="1"/>
</dbReference>
<dbReference type="SUPFAM" id="SSF46785">
    <property type="entry name" value="Winged helix' DNA-binding domain"/>
    <property type="match status" value="1"/>
</dbReference>
<proteinExistence type="predicted"/>
<keyword evidence="2" id="KW-0238">DNA-binding</keyword>
<dbReference type="Proteomes" id="UP000288388">
    <property type="component" value="Unassembled WGS sequence"/>
</dbReference>
<organism evidence="5 6">
    <name type="scientific">Enterococcus avium</name>
    <name type="common">Streptococcus avium</name>
    <dbReference type="NCBI Taxonomy" id="33945"/>
    <lineage>
        <taxon>Bacteria</taxon>
        <taxon>Bacillati</taxon>
        <taxon>Bacillota</taxon>
        <taxon>Bacilli</taxon>
        <taxon>Lactobacillales</taxon>
        <taxon>Enterococcaceae</taxon>
        <taxon>Enterococcus</taxon>
    </lineage>
</organism>
<evidence type="ECO:0000256" key="1">
    <source>
        <dbReference type="ARBA" id="ARBA00023015"/>
    </source>
</evidence>
<dbReference type="GO" id="GO:0045892">
    <property type="term" value="P:negative regulation of DNA-templated transcription"/>
    <property type="evidence" value="ECO:0007669"/>
    <property type="project" value="TreeGrafter"/>
</dbReference>
<evidence type="ECO:0000256" key="2">
    <source>
        <dbReference type="ARBA" id="ARBA00023125"/>
    </source>
</evidence>
<evidence type="ECO:0000313" key="5">
    <source>
        <dbReference type="EMBL" id="RVU93242.1"/>
    </source>
</evidence>
<gene>
    <name evidence="5" type="ORF">EK398_22740</name>
</gene>
<evidence type="ECO:0000259" key="4">
    <source>
        <dbReference type="PROSITE" id="PS50949"/>
    </source>
</evidence>
<keyword evidence="1" id="KW-0805">Transcription regulation</keyword>
<protein>
    <submittedName>
        <fullName evidence="5">GntR family transcriptional regulator</fullName>
    </submittedName>
</protein>
<dbReference type="CDD" id="cd07377">
    <property type="entry name" value="WHTH_GntR"/>
    <property type="match status" value="1"/>
</dbReference>
<dbReference type="PANTHER" id="PTHR44846">
    <property type="entry name" value="MANNOSYL-D-GLYCERATE TRANSPORT/METABOLISM SYSTEM REPRESSOR MNGR-RELATED"/>
    <property type="match status" value="1"/>
</dbReference>
<keyword evidence="3" id="KW-0804">Transcription</keyword>
<evidence type="ECO:0000313" key="6">
    <source>
        <dbReference type="Proteomes" id="UP000288388"/>
    </source>
</evidence>
<dbReference type="PANTHER" id="PTHR44846:SF1">
    <property type="entry name" value="MANNOSYL-D-GLYCERATE TRANSPORT_METABOLISM SYSTEM REPRESSOR MNGR-RELATED"/>
    <property type="match status" value="1"/>
</dbReference>
<dbReference type="InterPro" id="IPR000524">
    <property type="entry name" value="Tscrpt_reg_HTH_GntR"/>
</dbReference>
<dbReference type="InterPro" id="IPR050679">
    <property type="entry name" value="Bact_HTH_transcr_reg"/>
</dbReference>
<dbReference type="InterPro" id="IPR036388">
    <property type="entry name" value="WH-like_DNA-bd_sf"/>
</dbReference>
<dbReference type="AlphaFoldDB" id="A0A437UHY6"/>
<evidence type="ECO:0000256" key="3">
    <source>
        <dbReference type="ARBA" id="ARBA00023163"/>
    </source>
</evidence>
<dbReference type="GO" id="GO:0003700">
    <property type="term" value="F:DNA-binding transcription factor activity"/>
    <property type="evidence" value="ECO:0007669"/>
    <property type="project" value="InterPro"/>
</dbReference>
<feature type="domain" description="HTH gntR-type" evidence="4">
    <location>
        <begin position="6"/>
        <end position="74"/>
    </location>
</feature>